<name>A0A8J3GHP7_9HYPH</name>
<gene>
    <name evidence="2" type="ORF">GCM10010136_33630</name>
</gene>
<reference evidence="2" key="2">
    <citation type="submission" date="2020-09" db="EMBL/GenBank/DDBJ databases">
        <authorList>
            <person name="Sun Q."/>
            <person name="Kim S."/>
        </authorList>
    </citation>
    <scope>NUCLEOTIDE SEQUENCE</scope>
    <source>
        <strain evidence="2">KCTC 42097</strain>
    </source>
</reference>
<dbReference type="Proteomes" id="UP000641137">
    <property type="component" value="Unassembled WGS sequence"/>
</dbReference>
<keyword evidence="3" id="KW-1185">Reference proteome</keyword>
<dbReference type="AlphaFoldDB" id="A0A8J3GHP7"/>
<accession>A0A8J3GHP7</accession>
<evidence type="ECO:0000259" key="1">
    <source>
        <dbReference type="Pfam" id="PF13472"/>
    </source>
</evidence>
<organism evidence="2 3">
    <name type="scientific">Limoniibacter endophyticus</name>
    <dbReference type="NCBI Taxonomy" id="1565040"/>
    <lineage>
        <taxon>Bacteria</taxon>
        <taxon>Pseudomonadati</taxon>
        <taxon>Pseudomonadota</taxon>
        <taxon>Alphaproteobacteria</taxon>
        <taxon>Hyphomicrobiales</taxon>
        <taxon>Bartonellaceae</taxon>
        <taxon>Limoniibacter</taxon>
    </lineage>
</organism>
<dbReference type="SUPFAM" id="SSF52266">
    <property type="entry name" value="SGNH hydrolase"/>
    <property type="match status" value="1"/>
</dbReference>
<dbReference type="InterPro" id="IPR051532">
    <property type="entry name" value="Ester_Hydrolysis_Enzymes"/>
</dbReference>
<proteinExistence type="predicted"/>
<protein>
    <submittedName>
        <fullName evidence="2">Arylesterase</fullName>
    </submittedName>
</protein>
<dbReference type="PANTHER" id="PTHR30383:SF29">
    <property type="entry name" value="SGNH HYDROLASE-TYPE ESTERASE DOMAIN-CONTAINING PROTEIN"/>
    <property type="match status" value="1"/>
</dbReference>
<dbReference type="InterPro" id="IPR036514">
    <property type="entry name" value="SGNH_hydro_sf"/>
</dbReference>
<dbReference type="Pfam" id="PF13472">
    <property type="entry name" value="Lipase_GDSL_2"/>
    <property type="match status" value="1"/>
</dbReference>
<dbReference type="GO" id="GO:0016788">
    <property type="term" value="F:hydrolase activity, acting on ester bonds"/>
    <property type="evidence" value="ECO:0007669"/>
    <property type="project" value="UniProtKB-ARBA"/>
</dbReference>
<dbReference type="PANTHER" id="PTHR30383">
    <property type="entry name" value="THIOESTERASE 1/PROTEASE 1/LYSOPHOSPHOLIPASE L1"/>
    <property type="match status" value="1"/>
</dbReference>
<dbReference type="CDD" id="cd01839">
    <property type="entry name" value="SGNH_arylesterase_like"/>
    <property type="match status" value="1"/>
</dbReference>
<comment type="caution">
    <text evidence="2">The sequence shown here is derived from an EMBL/GenBank/DDBJ whole genome shotgun (WGS) entry which is preliminary data.</text>
</comment>
<sequence>MAFGDSLTWGTNPVAGGRHLYEDRWPSALGRGLGQDFRIIPEGLGGRTTAFDDLTAAFERNGARALPMLLATHSPLDLVIIMLGANDLKAYISPTAHGAAAGMARLVEIVRSFPYSWGMQAPKIMLVSPPHLCKRANGEGPQSGRIIAESLKLAEGYRLLAQAQGCSFFDASTVATASDVDGVHLDAANTRAIGTALVAPVREALT</sequence>
<feature type="domain" description="SGNH hydrolase-type esterase" evidence="1">
    <location>
        <begin position="2"/>
        <end position="187"/>
    </location>
</feature>
<dbReference type="Gene3D" id="3.40.50.1110">
    <property type="entry name" value="SGNH hydrolase"/>
    <property type="match status" value="1"/>
</dbReference>
<dbReference type="InterPro" id="IPR013830">
    <property type="entry name" value="SGNH_hydro"/>
</dbReference>
<reference evidence="2" key="1">
    <citation type="journal article" date="2014" name="Int. J. Syst. Evol. Microbiol.">
        <title>Complete genome sequence of Corynebacterium casei LMG S-19264T (=DSM 44701T), isolated from a smear-ripened cheese.</title>
        <authorList>
            <consortium name="US DOE Joint Genome Institute (JGI-PGF)"/>
            <person name="Walter F."/>
            <person name="Albersmeier A."/>
            <person name="Kalinowski J."/>
            <person name="Ruckert C."/>
        </authorList>
    </citation>
    <scope>NUCLEOTIDE SEQUENCE</scope>
    <source>
        <strain evidence="2">KCTC 42097</strain>
    </source>
</reference>
<evidence type="ECO:0000313" key="2">
    <source>
        <dbReference type="EMBL" id="GHC80488.1"/>
    </source>
</evidence>
<evidence type="ECO:0000313" key="3">
    <source>
        <dbReference type="Proteomes" id="UP000641137"/>
    </source>
</evidence>
<dbReference type="EMBL" id="BMZO01000012">
    <property type="protein sequence ID" value="GHC80488.1"/>
    <property type="molecule type" value="Genomic_DNA"/>
</dbReference>